<dbReference type="AlphaFoldDB" id="A0A1N6AIR1"/>
<gene>
    <name evidence="1" type="ORF">SAMN04489832_5604</name>
</gene>
<organism evidence="1 2">
    <name type="scientific">Micromonospora cremea</name>
    <dbReference type="NCBI Taxonomy" id="709881"/>
    <lineage>
        <taxon>Bacteria</taxon>
        <taxon>Bacillati</taxon>
        <taxon>Actinomycetota</taxon>
        <taxon>Actinomycetes</taxon>
        <taxon>Micromonosporales</taxon>
        <taxon>Micromonosporaceae</taxon>
        <taxon>Micromonospora</taxon>
    </lineage>
</organism>
<dbReference type="OrthoDB" id="3575180at2"/>
<sequence length="150" mass="16600">MSEETAGLHALPQVKEWVDGWGSFDHGSFVLVNTTVAEAVVLADILWPRFVEYRGGVFLGFRFDAEGVDTWLAELDGDVPRVESMINHLHLWDIMNPAGDAEYVALSALAPRIAEAWRAALLLRLPDRDFVVTVADDPEDYGPTLYLASA</sequence>
<dbReference type="RefSeq" id="WP_074316849.1">
    <property type="nucleotide sequence ID" value="NZ_FSQT01000002.1"/>
</dbReference>
<evidence type="ECO:0000313" key="2">
    <source>
        <dbReference type="Proteomes" id="UP000185124"/>
    </source>
</evidence>
<proteinExistence type="predicted"/>
<dbReference type="EMBL" id="FSQT01000002">
    <property type="protein sequence ID" value="SIN33899.1"/>
    <property type="molecule type" value="Genomic_DNA"/>
</dbReference>
<accession>A0A1N6AIR1</accession>
<protein>
    <submittedName>
        <fullName evidence="1">Uncharacterized protein</fullName>
    </submittedName>
</protein>
<dbReference type="Proteomes" id="UP000185124">
    <property type="component" value="Unassembled WGS sequence"/>
</dbReference>
<reference evidence="2" key="1">
    <citation type="submission" date="2016-12" db="EMBL/GenBank/DDBJ databases">
        <authorList>
            <person name="Varghese N."/>
            <person name="Submissions S."/>
        </authorList>
    </citation>
    <scope>NUCLEOTIDE SEQUENCE [LARGE SCALE GENOMIC DNA]</scope>
    <source>
        <strain evidence="2">DSM 45599</strain>
    </source>
</reference>
<keyword evidence="2" id="KW-1185">Reference proteome</keyword>
<name>A0A1N6AIR1_9ACTN</name>
<evidence type="ECO:0000313" key="1">
    <source>
        <dbReference type="EMBL" id="SIN33899.1"/>
    </source>
</evidence>
<dbReference type="STRING" id="709881.SAMN04489832_5604"/>